<evidence type="ECO:0000313" key="4">
    <source>
        <dbReference type="Proteomes" id="UP000650424"/>
    </source>
</evidence>
<dbReference type="PANTHER" id="PTHR11102">
    <property type="entry name" value="SEL-1-LIKE PROTEIN"/>
    <property type="match status" value="1"/>
</dbReference>
<dbReference type="SMART" id="SM00671">
    <property type="entry name" value="SEL1"/>
    <property type="match status" value="7"/>
</dbReference>
<dbReference type="InterPro" id="IPR011990">
    <property type="entry name" value="TPR-like_helical_dom_sf"/>
</dbReference>
<keyword evidence="2" id="KW-0732">Signal</keyword>
<proteinExistence type="predicted"/>
<dbReference type="Gene3D" id="1.25.40.10">
    <property type="entry name" value="Tetratricopeptide repeat domain"/>
    <property type="match status" value="3"/>
</dbReference>
<evidence type="ECO:0000256" key="1">
    <source>
        <dbReference type="SAM" id="MobiDB-lite"/>
    </source>
</evidence>
<reference evidence="3 4" key="1">
    <citation type="submission" date="2020-08" db="EMBL/GenBank/DDBJ databases">
        <title>Novel species isolated from subtropical streams in China.</title>
        <authorList>
            <person name="Lu H."/>
        </authorList>
    </citation>
    <scope>NUCLEOTIDE SEQUENCE [LARGE SCALE GENOMIC DNA]</scope>
    <source>
        <strain evidence="3 4">CY18W</strain>
    </source>
</reference>
<dbReference type="SUPFAM" id="SSF81901">
    <property type="entry name" value="HCP-like"/>
    <property type="match status" value="2"/>
</dbReference>
<dbReference type="PANTHER" id="PTHR11102:SF160">
    <property type="entry name" value="ERAD-ASSOCIATED E3 UBIQUITIN-PROTEIN LIGASE COMPONENT HRD3"/>
    <property type="match status" value="1"/>
</dbReference>
<dbReference type="InterPro" id="IPR050767">
    <property type="entry name" value="Sel1_AlgK"/>
</dbReference>
<organism evidence="3 4">
    <name type="scientific">Undibacterium hunanense</name>
    <dbReference type="NCBI Taxonomy" id="2762292"/>
    <lineage>
        <taxon>Bacteria</taxon>
        <taxon>Pseudomonadati</taxon>
        <taxon>Pseudomonadota</taxon>
        <taxon>Betaproteobacteria</taxon>
        <taxon>Burkholderiales</taxon>
        <taxon>Oxalobacteraceae</taxon>
        <taxon>Undibacterium</taxon>
    </lineage>
</organism>
<keyword evidence="4" id="KW-1185">Reference proteome</keyword>
<sequence>MKITIRLCLSAAMLGLPGLPMAQTPTQQIEPIFVPDTPITAVTIFGSLPKRPGTAVRRLDRNSAGSCAFSFTSYQDQIIDDYLDHFEGRGRSTDNTNMGADAPPGLGDRTEGFLDSSPYGSAAGGERLVTPAEDSTQTSAGCSQADRNFAAGRNYIARKDKTLDLAFAAYDAGDFPKALEAFKTSYSAIGYDEAALMLGNMYFYGQGAPRDTRQAITWYDKLADSRLNPSQYSPFDPKDPERASLRVQAQLRLARIYMAGYDVPKDPVKARQWYKAAAELNFVPARYVLARFYQSGYGSSKDIQEAVKLYTNAAEYAYVPAQLSLANLYYYGDEVKQDLPRAFAWYQQAAKQKKPQALYALALMFDQGQGVAADPAKALAFYKEAAVAGHPDAQNSLATYFYTGQIVSKNLQIARNLFQSAAMQSQPDAMVNLAAMLLKGEGAAADKPRNSDEDTVKAYVWLKLVAKLGRAPAASAAEKLETRLSDAQKAQAKRILTP</sequence>
<evidence type="ECO:0000313" key="3">
    <source>
        <dbReference type="EMBL" id="MBC3916977.1"/>
    </source>
</evidence>
<gene>
    <name evidence="3" type="ORF">H8L32_05765</name>
</gene>
<evidence type="ECO:0000256" key="2">
    <source>
        <dbReference type="SAM" id="SignalP"/>
    </source>
</evidence>
<accession>A0ABR6ZM69</accession>
<feature type="signal peptide" evidence="2">
    <location>
        <begin position="1"/>
        <end position="22"/>
    </location>
</feature>
<dbReference type="InterPro" id="IPR006597">
    <property type="entry name" value="Sel1-like"/>
</dbReference>
<dbReference type="RefSeq" id="WP_186946194.1">
    <property type="nucleotide sequence ID" value="NZ_JACOGF010000002.1"/>
</dbReference>
<comment type="caution">
    <text evidence="3">The sequence shown here is derived from an EMBL/GenBank/DDBJ whole genome shotgun (WGS) entry which is preliminary data.</text>
</comment>
<name>A0ABR6ZM69_9BURK</name>
<dbReference type="Proteomes" id="UP000650424">
    <property type="component" value="Unassembled WGS sequence"/>
</dbReference>
<feature type="region of interest" description="Disordered" evidence="1">
    <location>
        <begin position="90"/>
        <end position="117"/>
    </location>
</feature>
<dbReference type="Pfam" id="PF08238">
    <property type="entry name" value="Sel1"/>
    <property type="match status" value="7"/>
</dbReference>
<feature type="chain" id="PRO_5045558503" evidence="2">
    <location>
        <begin position="23"/>
        <end position="498"/>
    </location>
</feature>
<dbReference type="EMBL" id="JACOGF010000002">
    <property type="protein sequence ID" value="MBC3916977.1"/>
    <property type="molecule type" value="Genomic_DNA"/>
</dbReference>
<protein>
    <submittedName>
        <fullName evidence="3">SEL1-like repeat protein</fullName>
    </submittedName>
</protein>